<evidence type="ECO:0000313" key="4">
    <source>
        <dbReference type="Proteomes" id="UP001152797"/>
    </source>
</evidence>
<proteinExistence type="predicted"/>
<dbReference type="EMBL" id="CAMXCT030000375">
    <property type="protein sequence ID" value="CAL4765237.1"/>
    <property type="molecule type" value="Genomic_DNA"/>
</dbReference>
<organism evidence="2">
    <name type="scientific">Cladocopium goreaui</name>
    <dbReference type="NCBI Taxonomy" id="2562237"/>
    <lineage>
        <taxon>Eukaryota</taxon>
        <taxon>Sar</taxon>
        <taxon>Alveolata</taxon>
        <taxon>Dinophyceae</taxon>
        <taxon>Suessiales</taxon>
        <taxon>Symbiodiniaceae</taxon>
        <taxon>Cladocopium</taxon>
    </lineage>
</organism>
<dbReference type="EMBL" id="CAMXCT010000375">
    <property type="protein sequence ID" value="CAI3977925.1"/>
    <property type="molecule type" value="Genomic_DNA"/>
</dbReference>
<reference evidence="3 4" key="2">
    <citation type="submission" date="2024-05" db="EMBL/GenBank/DDBJ databases">
        <authorList>
            <person name="Chen Y."/>
            <person name="Shah S."/>
            <person name="Dougan E. K."/>
            <person name="Thang M."/>
            <person name="Chan C."/>
        </authorList>
    </citation>
    <scope>NUCLEOTIDE SEQUENCE [LARGE SCALE GENOMIC DNA]</scope>
</reference>
<feature type="compositionally biased region" description="Pro residues" evidence="1">
    <location>
        <begin position="14"/>
        <end position="29"/>
    </location>
</feature>
<sequence length="209" mass="23694">MQGPGFGLDNHPNPLLPPAIPPPRTPPCPPGLSRLGNSTVEQVTAKAWRWCNKTTETFFKLLLLPAHWGDLPCSTTPAVTIPQWLETGGSARVVDNFRWIHSQMQKITDGCYEVTHRLAQVEILVFNLDALLEGIQEQLHWMPQKGVLPKSQPKAKAQRRRPSSVLPQQRNTFKRRVQKSFLKKVRTHESRLQSVESSSVNIEKTLRRS</sequence>
<name>A0A9P1BRI0_9DINO</name>
<feature type="region of interest" description="Disordered" evidence="1">
    <location>
        <begin position="146"/>
        <end position="175"/>
    </location>
</feature>
<evidence type="ECO:0000313" key="2">
    <source>
        <dbReference type="EMBL" id="CAI3977925.1"/>
    </source>
</evidence>
<dbReference type="AlphaFoldDB" id="A0A9P1BRI0"/>
<feature type="region of interest" description="Disordered" evidence="1">
    <location>
        <begin position="1"/>
        <end position="29"/>
    </location>
</feature>
<dbReference type="EMBL" id="CAMXCT020000375">
    <property type="protein sequence ID" value="CAL1131300.1"/>
    <property type="molecule type" value="Genomic_DNA"/>
</dbReference>
<dbReference type="Proteomes" id="UP001152797">
    <property type="component" value="Unassembled WGS sequence"/>
</dbReference>
<evidence type="ECO:0000256" key="1">
    <source>
        <dbReference type="SAM" id="MobiDB-lite"/>
    </source>
</evidence>
<comment type="caution">
    <text evidence="2">The sequence shown here is derived from an EMBL/GenBank/DDBJ whole genome shotgun (WGS) entry which is preliminary data.</text>
</comment>
<gene>
    <name evidence="2" type="ORF">C1SCF055_LOCUS6022</name>
</gene>
<evidence type="ECO:0000313" key="3">
    <source>
        <dbReference type="EMBL" id="CAL4765237.1"/>
    </source>
</evidence>
<keyword evidence="4" id="KW-1185">Reference proteome</keyword>
<reference evidence="2" key="1">
    <citation type="submission" date="2022-10" db="EMBL/GenBank/DDBJ databases">
        <authorList>
            <person name="Chen Y."/>
            <person name="Dougan E. K."/>
            <person name="Chan C."/>
            <person name="Rhodes N."/>
            <person name="Thang M."/>
        </authorList>
    </citation>
    <scope>NUCLEOTIDE SEQUENCE</scope>
</reference>
<accession>A0A9P1BRI0</accession>
<protein>
    <submittedName>
        <fullName evidence="2">Uncharacterized protein</fullName>
    </submittedName>
</protein>